<reference evidence="3" key="1">
    <citation type="journal article" date="2021" name="Microorganisms">
        <title>Phylogenomic Reconstruction and Metabolic Potential of the Genus Aminobacter.</title>
        <authorList>
            <person name="Artuso I."/>
            <person name="Turrini P."/>
            <person name="Pirolo M."/>
            <person name="Lugli G.A."/>
            <person name="Ventura M."/>
            <person name="Visca P."/>
        </authorList>
    </citation>
    <scope>NUCLEOTIDE SEQUENCE</scope>
    <source>
        <strain evidence="3">LMG 26462</strain>
    </source>
</reference>
<dbReference type="InterPro" id="IPR002347">
    <property type="entry name" value="SDR_fam"/>
</dbReference>
<dbReference type="InterPro" id="IPR050259">
    <property type="entry name" value="SDR"/>
</dbReference>
<gene>
    <name evidence="3" type="ORF">J1C56_28955</name>
</gene>
<name>A0A9X1D8X7_9HYPH</name>
<dbReference type="PANTHER" id="PTHR42879:SF2">
    <property type="entry name" value="3-OXOACYL-[ACYL-CARRIER-PROTEIN] REDUCTASE FABG"/>
    <property type="match status" value="1"/>
</dbReference>
<accession>A0A9X1D8X7</accession>
<dbReference type="PROSITE" id="PS00061">
    <property type="entry name" value="ADH_SHORT"/>
    <property type="match status" value="1"/>
</dbReference>
<evidence type="ECO:0000256" key="2">
    <source>
        <dbReference type="RuleBase" id="RU000363"/>
    </source>
</evidence>
<dbReference type="InterPro" id="IPR011294">
    <property type="entry name" value="3-OHbutyrate_DH"/>
</dbReference>
<proteinExistence type="inferred from homology"/>
<evidence type="ECO:0000313" key="3">
    <source>
        <dbReference type="EMBL" id="MBT1159589.1"/>
    </source>
</evidence>
<dbReference type="Proteomes" id="UP001138921">
    <property type="component" value="Unassembled WGS sequence"/>
</dbReference>
<comment type="similarity">
    <text evidence="1 2">Belongs to the short-chain dehydrogenases/reductases (SDR) family.</text>
</comment>
<dbReference type="EC" id="1.1.1.30" evidence="3"/>
<dbReference type="InterPro" id="IPR020904">
    <property type="entry name" value="Sc_DH/Rdtase_CS"/>
</dbReference>
<dbReference type="RefSeq" id="WP_214393406.1">
    <property type="nucleotide sequence ID" value="NZ_JAFLWW010000012.1"/>
</dbReference>
<sequence>MTNRRTAIITGSTSGIGLGVTQALAASGVNVTLNGFGDAAEIEEVRSDTARRFSVELRYSPADMSKPADIARMVQEAEAALGPTDILINNAGIQFVAPIGEFPVEKWNAIVAVNLSSAFHTTQAIVSGMKARGFGRIINIASGHALVASPFKSAYVASKHGVAGLTKTTALELAAHGITVNAICPGYVWTPLVAKQIPDQAKTRGVSEEEAKLALLATQPTRGFVEIDEVSSLALYLVGDIARSITGTCISIDRGWTAQ</sequence>
<dbReference type="EMBL" id="JAFLWW010000012">
    <property type="protein sequence ID" value="MBT1159589.1"/>
    <property type="molecule type" value="Genomic_DNA"/>
</dbReference>
<dbReference type="SUPFAM" id="SSF51735">
    <property type="entry name" value="NAD(P)-binding Rossmann-fold domains"/>
    <property type="match status" value="1"/>
</dbReference>
<dbReference type="GO" id="GO:0003858">
    <property type="term" value="F:3-hydroxybutyrate dehydrogenase activity"/>
    <property type="evidence" value="ECO:0007669"/>
    <property type="project" value="UniProtKB-EC"/>
</dbReference>
<dbReference type="Gene3D" id="3.40.50.720">
    <property type="entry name" value="NAD(P)-binding Rossmann-like Domain"/>
    <property type="match status" value="1"/>
</dbReference>
<evidence type="ECO:0000256" key="1">
    <source>
        <dbReference type="ARBA" id="ARBA00006484"/>
    </source>
</evidence>
<dbReference type="Pfam" id="PF00106">
    <property type="entry name" value="adh_short"/>
    <property type="match status" value="1"/>
</dbReference>
<keyword evidence="4" id="KW-1185">Reference proteome</keyword>
<reference evidence="3" key="2">
    <citation type="submission" date="2021-03" db="EMBL/GenBank/DDBJ databases">
        <authorList>
            <person name="Artuso I."/>
            <person name="Turrini P."/>
            <person name="Pirolo M."/>
            <person name="Lugli G.A."/>
            <person name="Ventura M."/>
            <person name="Visca P."/>
        </authorList>
    </citation>
    <scope>NUCLEOTIDE SEQUENCE</scope>
    <source>
        <strain evidence="3">LMG 26462</strain>
    </source>
</reference>
<dbReference type="PRINTS" id="PR00080">
    <property type="entry name" value="SDRFAMILY"/>
</dbReference>
<organism evidence="3 4">
    <name type="scientific">Aminobacter anthyllidis</name>
    <dbReference type="NCBI Taxonomy" id="1035067"/>
    <lineage>
        <taxon>Bacteria</taxon>
        <taxon>Pseudomonadati</taxon>
        <taxon>Pseudomonadota</taxon>
        <taxon>Alphaproteobacteria</taxon>
        <taxon>Hyphomicrobiales</taxon>
        <taxon>Phyllobacteriaceae</taxon>
        <taxon>Aminobacter</taxon>
    </lineage>
</organism>
<dbReference type="NCBIfam" id="NF009093">
    <property type="entry name" value="PRK12429.1"/>
    <property type="match status" value="1"/>
</dbReference>
<protein>
    <submittedName>
        <fullName evidence="3">3-hydroxybutyrate dehydrogenase</fullName>
        <ecNumber evidence="3">1.1.1.30</ecNumber>
    </submittedName>
</protein>
<evidence type="ECO:0000313" key="4">
    <source>
        <dbReference type="Proteomes" id="UP001138921"/>
    </source>
</evidence>
<dbReference type="PANTHER" id="PTHR42879">
    <property type="entry name" value="3-OXOACYL-(ACYL-CARRIER-PROTEIN) REDUCTASE"/>
    <property type="match status" value="1"/>
</dbReference>
<dbReference type="PRINTS" id="PR00081">
    <property type="entry name" value="GDHRDH"/>
</dbReference>
<dbReference type="FunFam" id="3.40.50.720:FF:000084">
    <property type="entry name" value="Short-chain dehydrogenase reductase"/>
    <property type="match status" value="1"/>
</dbReference>
<dbReference type="AlphaFoldDB" id="A0A9X1D8X7"/>
<dbReference type="GO" id="GO:0032787">
    <property type="term" value="P:monocarboxylic acid metabolic process"/>
    <property type="evidence" value="ECO:0007669"/>
    <property type="project" value="UniProtKB-ARBA"/>
</dbReference>
<keyword evidence="3" id="KW-0560">Oxidoreductase</keyword>
<dbReference type="InterPro" id="IPR036291">
    <property type="entry name" value="NAD(P)-bd_dom_sf"/>
</dbReference>
<comment type="caution">
    <text evidence="3">The sequence shown here is derived from an EMBL/GenBank/DDBJ whole genome shotgun (WGS) entry which is preliminary data.</text>
</comment>
<dbReference type="NCBIfam" id="TIGR01963">
    <property type="entry name" value="PHB_DH"/>
    <property type="match status" value="1"/>
</dbReference>